<dbReference type="PANTHER" id="PTHR11609:SF5">
    <property type="entry name" value="PHOSPHORIBOSYLAMINOIMIDAZOLE CARBOXYLASE"/>
    <property type="match status" value="1"/>
</dbReference>
<evidence type="ECO:0000259" key="4">
    <source>
        <dbReference type="PROSITE" id="PS50975"/>
    </source>
</evidence>
<dbReference type="Pfam" id="PF02222">
    <property type="entry name" value="ATP-grasp"/>
    <property type="match status" value="1"/>
</dbReference>
<protein>
    <recommendedName>
        <fullName evidence="4">ATP-grasp domain-containing protein</fullName>
    </recommendedName>
</protein>
<dbReference type="Gene3D" id="3.30.470.20">
    <property type="entry name" value="ATP-grasp fold, B domain"/>
    <property type="match status" value="1"/>
</dbReference>
<dbReference type="InterPro" id="IPR011761">
    <property type="entry name" value="ATP-grasp"/>
</dbReference>
<accession>A0A0R2JCY9</accession>
<dbReference type="AlphaFoldDB" id="A0A0R2JCY9"/>
<dbReference type="STRING" id="1616.IV73_GL000960"/>
<keyword evidence="1 3" id="KW-0547">Nucleotide-binding</keyword>
<evidence type="ECO:0000256" key="1">
    <source>
        <dbReference type="ARBA" id="ARBA00022741"/>
    </source>
</evidence>
<sequence length="374" mass="41257">MEVLPGSVIGLIGLNQTNQQLMQAAHNMGFTVALYVEKESETKQGEADYLMVGPDTWESFVGLATIVVYNQAWLSDRVMDKLGEANLPQGTALLDLTRDYSLSRSFFEENAINIVPYKLASTLDEVALAAGSLGYPVAVKSIFKTNPMPKQYVIQGAYEIGLVAPLIDGGQLIVENWLENAQPLMVSAVRDTRGNLIQYPLLEMRAQPTQQWNLATEVDEEMRVTIQETVADLANKIDYVGGFDVQFLATPEGNLYVDDLVPGINVGEYLSKYTSNFDLATQTIRALTGQALFPIEVGNYAIYRELSVEQLDVLYAQWGIRPNWQTTLYAEPTRQGTVGNVVVSGDTPAELQTQLDFSGVWQPLDAANQEAKAK</sequence>
<dbReference type="SUPFAM" id="SSF56059">
    <property type="entry name" value="Glutathione synthetase ATP-binding domain-like"/>
    <property type="match status" value="1"/>
</dbReference>
<reference evidence="5 6" key="1">
    <citation type="journal article" date="2015" name="Genome Announc.">
        <title>Expanding the biotechnology potential of lactobacilli through comparative genomics of 213 strains and associated genera.</title>
        <authorList>
            <person name="Sun Z."/>
            <person name="Harris H.M."/>
            <person name="McCann A."/>
            <person name="Guo C."/>
            <person name="Argimon S."/>
            <person name="Zhang W."/>
            <person name="Yang X."/>
            <person name="Jeffery I.B."/>
            <person name="Cooney J.C."/>
            <person name="Kagawa T.F."/>
            <person name="Liu W."/>
            <person name="Song Y."/>
            <person name="Salvetti E."/>
            <person name="Wrobel A."/>
            <person name="Rasinkangas P."/>
            <person name="Parkhill J."/>
            <person name="Rea M.C."/>
            <person name="O'Sullivan O."/>
            <person name="Ritari J."/>
            <person name="Douillard F.P."/>
            <person name="Paul Ross R."/>
            <person name="Yang R."/>
            <person name="Briner A.E."/>
            <person name="Felis G.E."/>
            <person name="de Vos W.M."/>
            <person name="Barrangou R."/>
            <person name="Klaenhammer T.R."/>
            <person name="Caufield P.W."/>
            <person name="Cui Y."/>
            <person name="Zhang H."/>
            <person name="O'Toole P.W."/>
        </authorList>
    </citation>
    <scope>NUCLEOTIDE SEQUENCE [LARGE SCALE GENOMIC DNA]</scope>
    <source>
        <strain evidence="5 6">DSM 20593</strain>
    </source>
</reference>
<dbReference type="GO" id="GO:0046872">
    <property type="term" value="F:metal ion binding"/>
    <property type="evidence" value="ECO:0007669"/>
    <property type="project" value="InterPro"/>
</dbReference>
<dbReference type="PATRIC" id="fig|1616.3.peg.982"/>
<comment type="caution">
    <text evidence="5">The sequence shown here is derived from an EMBL/GenBank/DDBJ whole genome shotgun (WGS) entry which is preliminary data.</text>
</comment>
<organism evidence="5 6">
    <name type="scientific">Weissella kandleri</name>
    <dbReference type="NCBI Taxonomy" id="1616"/>
    <lineage>
        <taxon>Bacteria</taxon>
        <taxon>Bacillati</taxon>
        <taxon>Bacillota</taxon>
        <taxon>Bacilli</taxon>
        <taxon>Lactobacillales</taxon>
        <taxon>Lactobacillaceae</taxon>
        <taxon>Weissella</taxon>
    </lineage>
</organism>
<name>A0A0R2JCY9_9LACO</name>
<dbReference type="GO" id="GO:0005829">
    <property type="term" value="C:cytosol"/>
    <property type="evidence" value="ECO:0007669"/>
    <property type="project" value="TreeGrafter"/>
</dbReference>
<keyword evidence="2 3" id="KW-0067">ATP-binding</keyword>
<evidence type="ECO:0000313" key="5">
    <source>
        <dbReference type="EMBL" id="KRN75198.1"/>
    </source>
</evidence>
<proteinExistence type="predicted"/>
<dbReference type="PANTHER" id="PTHR11609">
    <property type="entry name" value="PURINE BIOSYNTHESIS PROTEIN 6/7, PUR6/7"/>
    <property type="match status" value="1"/>
</dbReference>
<evidence type="ECO:0000256" key="3">
    <source>
        <dbReference type="PROSITE-ProRule" id="PRU00409"/>
    </source>
</evidence>
<dbReference type="EMBL" id="JQBP01000003">
    <property type="protein sequence ID" value="KRN75198.1"/>
    <property type="molecule type" value="Genomic_DNA"/>
</dbReference>
<dbReference type="Proteomes" id="UP000051655">
    <property type="component" value="Unassembled WGS sequence"/>
</dbReference>
<dbReference type="RefSeq" id="WP_057755484.1">
    <property type="nucleotide sequence ID" value="NZ_JQBP01000003.1"/>
</dbReference>
<gene>
    <name evidence="5" type="ORF">IV73_GL000960</name>
</gene>
<keyword evidence="6" id="KW-1185">Reference proteome</keyword>
<dbReference type="GO" id="GO:0005524">
    <property type="term" value="F:ATP binding"/>
    <property type="evidence" value="ECO:0007669"/>
    <property type="project" value="UniProtKB-UniRule"/>
</dbReference>
<dbReference type="InterPro" id="IPR003135">
    <property type="entry name" value="ATP-grasp_carboxylate-amine"/>
</dbReference>
<feature type="domain" description="ATP-grasp" evidence="4">
    <location>
        <begin position="104"/>
        <end position="288"/>
    </location>
</feature>
<dbReference type="OrthoDB" id="9804625at2"/>
<evidence type="ECO:0000313" key="6">
    <source>
        <dbReference type="Proteomes" id="UP000051655"/>
    </source>
</evidence>
<evidence type="ECO:0000256" key="2">
    <source>
        <dbReference type="ARBA" id="ARBA00022840"/>
    </source>
</evidence>
<dbReference type="Gene3D" id="3.40.50.20">
    <property type="match status" value="1"/>
</dbReference>
<dbReference type="PROSITE" id="PS50975">
    <property type="entry name" value="ATP_GRASP"/>
    <property type="match status" value="1"/>
</dbReference>